<organism evidence="3 4">
    <name type="scientific">Thalassiosira oceanica</name>
    <name type="common">Marine diatom</name>
    <dbReference type="NCBI Taxonomy" id="159749"/>
    <lineage>
        <taxon>Eukaryota</taxon>
        <taxon>Sar</taxon>
        <taxon>Stramenopiles</taxon>
        <taxon>Ochrophyta</taxon>
        <taxon>Bacillariophyta</taxon>
        <taxon>Coscinodiscophyceae</taxon>
        <taxon>Thalassiosirophycidae</taxon>
        <taxon>Thalassiosirales</taxon>
        <taxon>Thalassiosiraceae</taxon>
        <taxon>Thalassiosira</taxon>
    </lineage>
</organism>
<accession>K0SY97</accession>
<sequence>MSSLRLALKRSMEDAGTDTPAMASKKNKGMLQILLPEALECKRNNDPAQIDTFGFVELASVFTPELAGSILSEGRAKLKAHDARPPREPYTRDKQRSSPINGKGKSVVEETPDIIAISNAMQATVSPELTKKIEESIRASETVVKSMSTVFGQVGREGRTSNYAGFELETPKLLITRPGSNPQIPHADDHCTSCLFGIVHLRDGQESTRMAPYSPINRPYPTGITVQCENPSCGRHEQLPDEALRRGVHLTDEQWTCGHCGGHHIPYDFEGDLLRSFGELLTETAVYMCSAYAGPKTQNAGCGLLSLPTVVHRGPGNPATSRDCRYVLFFTLRPIYCNVKKIKELDATKIHHRYNPDLQIHAPCLLYNQLNKVKQIYRGYGMESNFRALAGLDDGRAAENLREENRRLREKLNKILGEEKRHEAQRDMSRKT</sequence>
<evidence type="ECO:0000256" key="2">
    <source>
        <dbReference type="SAM" id="MobiDB-lite"/>
    </source>
</evidence>
<evidence type="ECO:0000256" key="1">
    <source>
        <dbReference type="SAM" id="Coils"/>
    </source>
</evidence>
<name>K0SY97_THAOC</name>
<comment type="caution">
    <text evidence="3">The sequence shown here is derived from an EMBL/GenBank/DDBJ whole genome shotgun (WGS) entry which is preliminary data.</text>
</comment>
<dbReference type="EMBL" id="AGNL01009320">
    <property type="protein sequence ID" value="EJK69954.1"/>
    <property type="molecule type" value="Genomic_DNA"/>
</dbReference>
<dbReference type="AlphaFoldDB" id="K0SY97"/>
<feature type="compositionally biased region" description="Basic and acidic residues" evidence="2">
    <location>
        <begin position="75"/>
        <end position="96"/>
    </location>
</feature>
<proteinExistence type="predicted"/>
<dbReference type="Proteomes" id="UP000266841">
    <property type="component" value="Unassembled WGS sequence"/>
</dbReference>
<feature type="region of interest" description="Disordered" evidence="2">
    <location>
        <begin position="1"/>
        <end position="23"/>
    </location>
</feature>
<keyword evidence="4" id="KW-1185">Reference proteome</keyword>
<reference evidence="3 4" key="1">
    <citation type="journal article" date="2012" name="Genome Biol.">
        <title>Genome and low-iron response of an oceanic diatom adapted to chronic iron limitation.</title>
        <authorList>
            <person name="Lommer M."/>
            <person name="Specht M."/>
            <person name="Roy A.S."/>
            <person name="Kraemer L."/>
            <person name="Andreson R."/>
            <person name="Gutowska M.A."/>
            <person name="Wolf J."/>
            <person name="Bergner S.V."/>
            <person name="Schilhabel M.B."/>
            <person name="Klostermeier U.C."/>
            <person name="Beiko R.G."/>
            <person name="Rosenstiel P."/>
            <person name="Hippler M."/>
            <person name="Laroche J."/>
        </authorList>
    </citation>
    <scope>NUCLEOTIDE SEQUENCE [LARGE SCALE GENOMIC DNA]</scope>
    <source>
        <strain evidence="3 4">CCMP1005</strain>
    </source>
</reference>
<keyword evidence="1" id="KW-0175">Coiled coil</keyword>
<evidence type="ECO:0000313" key="3">
    <source>
        <dbReference type="EMBL" id="EJK69954.1"/>
    </source>
</evidence>
<protein>
    <submittedName>
        <fullName evidence="3">Uncharacterized protein</fullName>
    </submittedName>
</protein>
<gene>
    <name evidence="3" type="ORF">THAOC_08738</name>
</gene>
<feature type="region of interest" description="Disordered" evidence="2">
    <location>
        <begin position="75"/>
        <end position="107"/>
    </location>
</feature>
<feature type="coiled-coil region" evidence="1">
    <location>
        <begin position="398"/>
        <end position="425"/>
    </location>
</feature>
<evidence type="ECO:0000313" key="4">
    <source>
        <dbReference type="Proteomes" id="UP000266841"/>
    </source>
</evidence>
<dbReference type="eggNOG" id="ENOG502SY4Y">
    <property type="taxonomic scope" value="Eukaryota"/>
</dbReference>